<comment type="caution">
    <text evidence="2">The sequence shown here is derived from an EMBL/GenBank/DDBJ whole genome shotgun (WGS) entry which is preliminary data.</text>
</comment>
<keyword evidence="1" id="KW-1133">Transmembrane helix</keyword>
<keyword evidence="1" id="KW-0472">Membrane</keyword>
<evidence type="ECO:0000313" key="3">
    <source>
        <dbReference type="Proteomes" id="UP000179540"/>
    </source>
</evidence>
<feature type="transmembrane region" description="Helical" evidence="1">
    <location>
        <begin position="45"/>
        <end position="66"/>
    </location>
</feature>
<dbReference type="EMBL" id="MODZ01000002">
    <property type="protein sequence ID" value="OIJ36775.1"/>
    <property type="molecule type" value="Genomic_DNA"/>
</dbReference>
<gene>
    <name evidence="2" type="ORF">BK826_02645</name>
</gene>
<organism evidence="2 3">
    <name type="scientific">Rothia kristinae</name>
    <dbReference type="NCBI Taxonomy" id="37923"/>
    <lineage>
        <taxon>Bacteria</taxon>
        <taxon>Bacillati</taxon>
        <taxon>Actinomycetota</taxon>
        <taxon>Actinomycetes</taxon>
        <taxon>Micrococcales</taxon>
        <taxon>Micrococcaceae</taxon>
        <taxon>Rothia</taxon>
    </lineage>
</organism>
<feature type="transmembrane region" description="Helical" evidence="1">
    <location>
        <begin position="87"/>
        <end position="107"/>
    </location>
</feature>
<protein>
    <submittedName>
        <fullName evidence="2">Uncharacterized protein</fullName>
    </submittedName>
</protein>
<sequence>MQSIKPASVSPERRHRWERKLLLFGLIAAFTVIVVNGLGSHLLGWWPGALTQIWVQFTLILSFLLLMSASTPTPAQQPLARSGRLGWIPWTYGALGLLSIGLALFSAGDGLSDSPDRAWWFAGLALLFLSLCATHAIVNIRARRRLAARDAEPSLT</sequence>
<evidence type="ECO:0000313" key="2">
    <source>
        <dbReference type="EMBL" id="OIJ36775.1"/>
    </source>
</evidence>
<accession>A0A1S2N279</accession>
<feature type="transmembrane region" description="Helical" evidence="1">
    <location>
        <begin position="21"/>
        <end position="39"/>
    </location>
</feature>
<dbReference type="AlphaFoldDB" id="A0A1S2N279"/>
<name>A0A1S2N279_9MICC</name>
<evidence type="ECO:0000256" key="1">
    <source>
        <dbReference type="SAM" id="Phobius"/>
    </source>
</evidence>
<proteinExistence type="predicted"/>
<reference evidence="2 3" key="1">
    <citation type="submission" date="2016-10" db="EMBL/GenBank/DDBJ databases">
        <title>Draft genome sequence of strain LCT isolated from the Shenzhou X spacecraft of China.</title>
        <authorList>
            <person name="Huang B."/>
        </authorList>
    </citation>
    <scope>NUCLEOTIDE SEQUENCE [LARGE SCALE GENOMIC DNA]</scope>
    <source>
        <strain evidence="2 3">LCT-H5</strain>
    </source>
</reference>
<dbReference type="RefSeq" id="WP_075514224.1">
    <property type="nucleotide sequence ID" value="NZ_MODZ01000002.1"/>
</dbReference>
<dbReference type="Proteomes" id="UP000179540">
    <property type="component" value="Unassembled WGS sequence"/>
</dbReference>
<feature type="transmembrane region" description="Helical" evidence="1">
    <location>
        <begin position="119"/>
        <end position="140"/>
    </location>
</feature>
<keyword evidence="1" id="KW-0812">Transmembrane</keyword>